<dbReference type="GO" id="GO:0006260">
    <property type="term" value="P:DNA replication"/>
    <property type="evidence" value="ECO:0007669"/>
    <property type="project" value="InterPro"/>
</dbReference>
<dbReference type="PANTHER" id="PTHR10302:SF27">
    <property type="entry name" value="SINGLE-STRANDED DNA-BINDING PROTEIN"/>
    <property type="match status" value="1"/>
</dbReference>
<dbReference type="EMBL" id="UINC01003315">
    <property type="protein sequence ID" value="SVA05228.1"/>
    <property type="molecule type" value="Genomic_DNA"/>
</dbReference>
<dbReference type="PROSITE" id="PS50935">
    <property type="entry name" value="SSB"/>
    <property type="match status" value="1"/>
</dbReference>
<accession>A0A381SPJ2</accession>
<reference evidence="3" key="1">
    <citation type="submission" date="2018-05" db="EMBL/GenBank/DDBJ databases">
        <authorList>
            <person name="Lanie J.A."/>
            <person name="Ng W.-L."/>
            <person name="Kazmierczak K.M."/>
            <person name="Andrzejewski T.M."/>
            <person name="Davidsen T.M."/>
            <person name="Wayne K.J."/>
            <person name="Tettelin H."/>
            <person name="Glass J.I."/>
            <person name="Rusch D."/>
            <person name="Podicherti R."/>
            <person name="Tsui H.-C.T."/>
            <person name="Winkler M.E."/>
        </authorList>
    </citation>
    <scope>NUCLEOTIDE SEQUENCE</scope>
</reference>
<evidence type="ECO:0000313" key="3">
    <source>
        <dbReference type="EMBL" id="SVA05228.1"/>
    </source>
</evidence>
<feature type="compositionally biased region" description="Polar residues" evidence="2">
    <location>
        <begin position="112"/>
        <end position="124"/>
    </location>
</feature>
<dbReference type="NCBIfam" id="TIGR00621">
    <property type="entry name" value="ssb"/>
    <property type="match status" value="1"/>
</dbReference>
<dbReference type="SUPFAM" id="SSF50249">
    <property type="entry name" value="Nucleic acid-binding proteins"/>
    <property type="match status" value="1"/>
</dbReference>
<organism evidence="3">
    <name type="scientific">marine metagenome</name>
    <dbReference type="NCBI Taxonomy" id="408172"/>
    <lineage>
        <taxon>unclassified sequences</taxon>
        <taxon>metagenomes</taxon>
        <taxon>ecological metagenomes</taxon>
    </lineage>
</organism>
<evidence type="ECO:0000256" key="2">
    <source>
        <dbReference type="SAM" id="MobiDB-lite"/>
    </source>
</evidence>
<keyword evidence="1" id="KW-0238">DNA-binding</keyword>
<name>A0A381SPJ2_9ZZZZ</name>
<dbReference type="PIRSF" id="PIRSF002070">
    <property type="entry name" value="SSB"/>
    <property type="match status" value="1"/>
</dbReference>
<dbReference type="HAMAP" id="MF_00984">
    <property type="entry name" value="SSB"/>
    <property type="match status" value="1"/>
</dbReference>
<protein>
    <recommendedName>
        <fullName evidence="4">Single-stranded DNA-binding protein</fullName>
    </recommendedName>
</protein>
<dbReference type="InterPro" id="IPR000424">
    <property type="entry name" value="Primosome_PriB/ssb"/>
</dbReference>
<dbReference type="InterPro" id="IPR011344">
    <property type="entry name" value="ssDNA-bd"/>
</dbReference>
<gene>
    <name evidence="3" type="ORF">METZ01_LOCUS58082</name>
</gene>
<dbReference type="Pfam" id="PF00436">
    <property type="entry name" value="SSB"/>
    <property type="match status" value="1"/>
</dbReference>
<proteinExistence type="inferred from homology"/>
<dbReference type="GO" id="GO:0003697">
    <property type="term" value="F:single-stranded DNA binding"/>
    <property type="evidence" value="ECO:0007669"/>
    <property type="project" value="InterPro"/>
</dbReference>
<dbReference type="AlphaFoldDB" id="A0A381SPJ2"/>
<feature type="region of interest" description="Disordered" evidence="2">
    <location>
        <begin position="89"/>
        <end position="134"/>
    </location>
</feature>
<dbReference type="PANTHER" id="PTHR10302">
    <property type="entry name" value="SINGLE-STRANDED DNA-BINDING PROTEIN"/>
    <property type="match status" value="1"/>
</dbReference>
<feature type="compositionally biased region" description="Basic and acidic residues" evidence="2">
    <location>
        <begin position="89"/>
        <end position="103"/>
    </location>
</feature>
<sequence length="134" mass="15121">MQKGSINRVILVGYLGGDPESRYTPSGTAVANFNVATNESRKNSDGDFEDHTEWHRCVLFGKPAEIATQYLKKGQMVYVEGRLRTRSWEDKEGNKRNTTEVHGDMFTMLGRRSSSNDSTPVNKESVSEEEDLPF</sequence>
<evidence type="ECO:0000256" key="1">
    <source>
        <dbReference type="ARBA" id="ARBA00023125"/>
    </source>
</evidence>
<dbReference type="GO" id="GO:0009295">
    <property type="term" value="C:nucleoid"/>
    <property type="evidence" value="ECO:0007669"/>
    <property type="project" value="TreeGrafter"/>
</dbReference>
<dbReference type="InterPro" id="IPR012340">
    <property type="entry name" value="NA-bd_OB-fold"/>
</dbReference>
<evidence type="ECO:0008006" key="4">
    <source>
        <dbReference type="Google" id="ProtNLM"/>
    </source>
</evidence>
<dbReference type="Gene3D" id="2.40.50.140">
    <property type="entry name" value="Nucleic acid-binding proteins"/>
    <property type="match status" value="1"/>
</dbReference>
<dbReference type="CDD" id="cd04496">
    <property type="entry name" value="SSB_OBF"/>
    <property type="match status" value="1"/>
</dbReference>